<proteinExistence type="predicted"/>
<evidence type="ECO:0000259" key="1">
    <source>
        <dbReference type="PROSITE" id="PS50209"/>
    </source>
</evidence>
<feature type="domain" description="CARD" evidence="1">
    <location>
        <begin position="2"/>
        <end position="94"/>
    </location>
</feature>
<evidence type="ECO:0000313" key="3">
    <source>
        <dbReference type="Proteomes" id="UP000694580"/>
    </source>
</evidence>
<dbReference type="GeneTree" id="ENSGT01000000215183"/>
<organism evidence="2 3">
    <name type="scientific">Denticeps clupeoides</name>
    <name type="common">denticle herring</name>
    <dbReference type="NCBI Taxonomy" id="299321"/>
    <lineage>
        <taxon>Eukaryota</taxon>
        <taxon>Metazoa</taxon>
        <taxon>Chordata</taxon>
        <taxon>Craniata</taxon>
        <taxon>Vertebrata</taxon>
        <taxon>Euteleostomi</taxon>
        <taxon>Actinopterygii</taxon>
        <taxon>Neopterygii</taxon>
        <taxon>Teleostei</taxon>
        <taxon>Clupei</taxon>
        <taxon>Clupeiformes</taxon>
        <taxon>Denticipitoidei</taxon>
        <taxon>Denticipitidae</taxon>
        <taxon>Denticeps</taxon>
    </lineage>
</organism>
<dbReference type="AlphaFoldDB" id="A0AAY4BKI5"/>
<dbReference type="InterPro" id="IPR001315">
    <property type="entry name" value="CARD"/>
</dbReference>
<reference evidence="2" key="3">
    <citation type="submission" date="2025-09" db="UniProtKB">
        <authorList>
            <consortium name="Ensembl"/>
        </authorList>
    </citation>
    <scope>IDENTIFICATION</scope>
</reference>
<dbReference type="Gene3D" id="1.10.533.10">
    <property type="entry name" value="Death Domain, Fas"/>
    <property type="match status" value="1"/>
</dbReference>
<accession>A0AAY4BKI5</accession>
<dbReference type="Proteomes" id="UP000694580">
    <property type="component" value="Chromosome 4"/>
</dbReference>
<dbReference type="Ensembl" id="ENSDCDT00010023553.1">
    <property type="protein sequence ID" value="ENSDCDP00010021449.1"/>
    <property type="gene ID" value="ENSDCDG00010010531.1"/>
</dbReference>
<dbReference type="GO" id="GO:0072559">
    <property type="term" value="C:NLRP3 inflammasome complex"/>
    <property type="evidence" value="ECO:0007669"/>
    <property type="project" value="TreeGrafter"/>
</dbReference>
<dbReference type="InterPro" id="IPR002398">
    <property type="entry name" value="Pept_C14"/>
</dbReference>
<dbReference type="GO" id="GO:0042981">
    <property type="term" value="P:regulation of apoptotic process"/>
    <property type="evidence" value="ECO:0007669"/>
    <property type="project" value="InterPro"/>
</dbReference>
<dbReference type="GO" id="GO:0072557">
    <property type="term" value="C:IPAF inflammasome complex"/>
    <property type="evidence" value="ECO:0007669"/>
    <property type="project" value="TreeGrafter"/>
</dbReference>
<evidence type="ECO:0000313" key="2">
    <source>
        <dbReference type="Ensembl" id="ENSDCDP00010021449.1"/>
    </source>
</evidence>
<keyword evidence="3" id="KW-1185">Reference proteome</keyword>
<dbReference type="GO" id="GO:0004197">
    <property type="term" value="F:cysteine-type endopeptidase activity"/>
    <property type="evidence" value="ECO:0007669"/>
    <property type="project" value="InterPro"/>
</dbReference>
<dbReference type="PROSITE" id="PS50209">
    <property type="entry name" value="CARD"/>
    <property type="match status" value="1"/>
</dbReference>
<dbReference type="GO" id="GO:0097169">
    <property type="term" value="C:AIM2 inflammasome complex"/>
    <property type="evidence" value="ECO:0007669"/>
    <property type="project" value="TreeGrafter"/>
</dbReference>
<dbReference type="GO" id="GO:0050727">
    <property type="term" value="P:regulation of inflammatory response"/>
    <property type="evidence" value="ECO:0007669"/>
    <property type="project" value="TreeGrafter"/>
</dbReference>
<dbReference type="Pfam" id="PF00619">
    <property type="entry name" value="CARD"/>
    <property type="match status" value="1"/>
</dbReference>
<dbReference type="PANTHER" id="PTHR47901">
    <property type="entry name" value="CASPASE RECRUITMENT DOMAIN-CONTAINING PROTEIN 18"/>
    <property type="match status" value="1"/>
</dbReference>
<sequence length="94" mass="10686">CAAGRTQKMLLKIRTKFVENVTGVLIKQLLDDLRETRVLNSEEADAVLEENSSRADRARCLMDMVRKKGKKSSERMVSWLKEHDPNLSQSIGLV</sequence>
<dbReference type="GO" id="GO:0006508">
    <property type="term" value="P:proteolysis"/>
    <property type="evidence" value="ECO:0007669"/>
    <property type="project" value="InterPro"/>
</dbReference>
<protein>
    <recommendedName>
        <fullName evidence="1">CARD domain-containing protein</fullName>
    </recommendedName>
</protein>
<name>A0AAY4BKI5_9TELE</name>
<reference evidence="2 3" key="1">
    <citation type="submission" date="2020-06" db="EMBL/GenBank/DDBJ databases">
        <authorList>
            <consortium name="Wellcome Sanger Institute Data Sharing"/>
        </authorList>
    </citation>
    <scope>NUCLEOTIDE SEQUENCE [LARGE SCALE GENOMIC DNA]</scope>
</reference>
<dbReference type="InterPro" id="IPR011029">
    <property type="entry name" value="DEATH-like_dom_sf"/>
</dbReference>
<dbReference type="PANTHER" id="PTHR47901:SF3">
    <property type="entry name" value="CASPASE-1"/>
    <property type="match status" value="1"/>
</dbReference>
<dbReference type="SUPFAM" id="SSF47986">
    <property type="entry name" value="DEATH domain"/>
    <property type="match status" value="1"/>
</dbReference>
<reference evidence="2" key="2">
    <citation type="submission" date="2025-08" db="UniProtKB">
        <authorList>
            <consortium name="Ensembl"/>
        </authorList>
    </citation>
    <scope>IDENTIFICATION</scope>
</reference>